<protein>
    <recommendedName>
        <fullName evidence="1">GST C-terminal domain-containing protein</fullName>
    </recommendedName>
</protein>
<evidence type="ECO:0000259" key="1">
    <source>
        <dbReference type="PROSITE" id="PS50405"/>
    </source>
</evidence>
<sequence>MARHTLYGWHMSYFTGKALCYLRYKKVDFDFRQVNYITLMKKIKAKTGAVVMPVIKTADGQWIQDTSVIIDRFESETPVNPVMPDTPLQQFASRLLEAWGDEWWIPSAMYTRWCHPENYVVFEHDAGKGLLPWAPWFIQKRVAAIPAKAMRSLLPWVGVIPEQYKALDDWNAQMMDALDAHFKQTPFLLGNRPSLGDFGLVGSMYGHHGRDPWPKRELLTPRKNLSAWLTRMTNPEQFSQGALWPADEMPPTLDPVFHSIFREFVPFVRKTADAVSLKFADFPVGKPLPRRVDMIEGNLAGKPFTRGGLVYMIWMVQRALDTFNSFSAEDQNTIRKWLKSWDAEDLVTKAWPRVERVALTVCLAERIESKKVAA</sequence>
<dbReference type="SUPFAM" id="SSF47616">
    <property type="entry name" value="GST C-terminal domain-like"/>
    <property type="match status" value="1"/>
</dbReference>
<keyword evidence="3" id="KW-1185">Reference proteome</keyword>
<dbReference type="Pfam" id="PF13417">
    <property type="entry name" value="GST_N_3"/>
    <property type="match status" value="1"/>
</dbReference>
<dbReference type="InterPro" id="IPR010987">
    <property type="entry name" value="Glutathione-S-Trfase_C-like"/>
</dbReference>
<dbReference type="CDD" id="cd00570">
    <property type="entry name" value="GST_N_family"/>
    <property type="match status" value="1"/>
</dbReference>
<dbReference type="Gene3D" id="1.20.1050.10">
    <property type="match status" value="2"/>
</dbReference>
<dbReference type="InterPro" id="IPR050931">
    <property type="entry name" value="Mito_Protein_Transport_Metaxin"/>
</dbReference>
<dbReference type="Gene3D" id="3.40.30.10">
    <property type="entry name" value="Glutaredoxin"/>
    <property type="match status" value="1"/>
</dbReference>
<reference evidence="3" key="1">
    <citation type="journal article" date="2019" name="Int. J. Syst. Evol. Microbiol.">
        <title>The Global Catalogue of Microorganisms (GCM) 10K type strain sequencing project: providing services to taxonomists for standard genome sequencing and annotation.</title>
        <authorList>
            <consortium name="The Broad Institute Genomics Platform"/>
            <consortium name="The Broad Institute Genome Sequencing Center for Infectious Disease"/>
            <person name="Wu L."/>
            <person name="Ma J."/>
        </authorList>
    </citation>
    <scope>NUCLEOTIDE SEQUENCE [LARGE SCALE GENOMIC DNA]</scope>
    <source>
        <strain evidence="3">NBRC 105857</strain>
    </source>
</reference>
<dbReference type="SUPFAM" id="SSF52833">
    <property type="entry name" value="Thioredoxin-like"/>
    <property type="match status" value="1"/>
</dbReference>
<dbReference type="InterPro" id="IPR036282">
    <property type="entry name" value="Glutathione-S-Trfase_C_sf"/>
</dbReference>
<dbReference type="Proteomes" id="UP001156664">
    <property type="component" value="Unassembled WGS sequence"/>
</dbReference>
<dbReference type="InterPro" id="IPR004045">
    <property type="entry name" value="Glutathione_S-Trfase_N"/>
</dbReference>
<accession>A0ABQ5YP35</accession>
<proteinExistence type="predicted"/>
<dbReference type="PANTHER" id="PTHR12289:SF67">
    <property type="match status" value="1"/>
</dbReference>
<gene>
    <name evidence="2" type="ORF">GCM10007875_01520</name>
</gene>
<dbReference type="EMBL" id="BSOJ01000002">
    <property type="protein sequence ID" value="GLR25065.1"/>
    <property type="molecule type" value="Genomic_DNA"/>
</dbReference>
<evidence type="ECO:0000313" key="3">
    <source>
        <dbReference type="Proteomes" id="UP001156664"/>
    </source>
</evidence>
<name>A0ABQ5YP35_9BURK</name>
<dbReference type="RefSeq" id="WP_284279364.1">
    <property type="nucleotide sequence ID" value="NZ_BSOJ01000002.1"/>
</dbReference>
<evidence type="ECO:0000313" key="2">
    <source>
        <dbReference type="EMBL" id="GLR25065.1"/>
    </source>
</evidence>
<dbReference type="PROSITE" id="PS50405">
    <property type="entry name" value="GST_CTER"/>
    <property type="match status" value="1"/>
</dbReference>
<feature type="domain" description="GST C-terminal" evidence="1">
    <location>
        <begin position="86"/>
        <end position="253"/>
    </location>
</feature>
<dbReference type="InterPro" id="IPR036249">
    <property type="entry name" value="Thioredoxin-like_sf"/>
</dbReference>
<dbReference type="PANTHER" id="PTHR12289">
    <property type="entry name" value="METAXIN RELATED"/>
    <property type="match status" value="1"/>
</dbReference>
<dbReference type="Pfam" id="PF13410">
    <property type="entry name" value="GST_C_2"/>
    <property type="match status" value="1"/>
</dbReference>
<organism evidence="2 3">
    <name type="scientific">Limnobacter litoralis</name>
    <dbReference type="NCBI Taxonomy" id="481366"/>
    <lineage>
        <taxon>Bacteria</taxon>
        <taxon>Pseudomonadati</taxon>
        <taxon>Pseudomonadota</taxon>
        <taxon>Betaproteobacteria</taxon>
        <taxon>Burkholderiales</taxon>
        <taxon>Burkholderiaceae</taxon>
        <taxon>Limnobacter</taxon>
    </lineage>
</organism>
<comment type="caution">
    <text evidence="2">The sequence shown here is derived from an EMBL/GenBank/DDBJ whole genome shotgun (WGS) entry which is preliminary data.</text>
</comment>